<sequence>MWYRNSGWLLIIIATIHNLLGVVLGWEVLRGMAEAGFWNTVEQNGQIDFARSSILWFLMLGIFWWVLGVLMQQWLNRIGTLPQWLGYALLAAGCVVAFVLPQSGAWFFMPLGLLVAYGGKTAELKLNKRLQYYENAER</sequence>
<evidence type="ECO:0000313" key="2">
    <source>
        <dbReference type="EMBL" id="OOV87861.1"/>
    </source>
</evidence>
<accession>A0A1T1HDC7</accession>
<feature type="transmembrane region" description="Helical" evidence="1">
    <location>
        <begin position="49"/>
        <end position="72"/>
    </location>
</feature>
<dbReference type="AlphaFoldDB" id="A0A1T1HDC7"/>
<dbReference type="Pfam" id="PF20064">
    <property type="entry name" value="DUF6463"/>
    <property type="match status" value="1"/>
</dbReference>
<keyword evidence="3" id="KW-1185">Reference proteome</keyword>
<dbReference type="EMBL" id="MTSD02000002">
    <property type="protein sequence ID" value="OOV87861.1"/>
    <property type="molecule type" value="Genomic_DNA"/>
</dbReference>
<dbReference type="InterPro" id="IPR045590">
    <property type="entry name" value="DUF6463"/>
</dbReference>
<evidence type="ECO:0000256" key="1">
    <source>
        <dbReference type="SAM" id="Phobius"/>
    </source>
</evidence>
<dbReference type="Proteomes" id="UP000190064">
    <property type="component" value="Unassembled WGS sequence"/>
</dbReference>
<evidence type="ECO:0000313" key="3">
    <source>
        <dbReference type="Proteomes" id="UP000190064"/>
    </source>
</evidence>
<keyword evidence="1" id="KW-0812">Transmembrane</keyword>
<reference evidence="2" key="1">
    <citation type="submission" date="2017-02" db="EMBL/GenBank/DDBJ databases">
        <title>Draft Genome Sequence of the Salt Water Bacterium Oceanospirillum linum ATCC 11336.</title>
        <authorList>
            <person name="Trachtenberg A.M."/>
            <person name="Carney J.G."/>
            <person name="Linnane J.D."/>
            <person name="Rheaume B.A."/>
            <person name="Pitts N.L."/>
            <person name="Mykles D.L."/>
            <person name="Maclea K.S."/>
        </authorList>
    </citation>
    <scope>NUCLEOTIDE SEQUENCE [LARGE SCALE GENOMIC DNA]</scope>
    <source>
        <strain evidence="2">ATCC 11336</strain>
    </source>
</reference>
<gene>
    <name evidence="2" type="ORF">BTA35_0207640</name>
</gene>
<keyword evidence="1" id="KW-0472">Membrane</keyword>
<keyword evidence="1" id="KW-1133">Transmembrane helix</keyword>
<feature type="transmembrane region" description="Helical" evidence="1">
    <location>
        <begin position="7"/>
        <end position="29"/>
    </location>
</feature>
<comment type="caution">
    <text evidence="2">The sequence shown here is derived from an EMBL/GenBank/DDBJ whole genome shotgun (WGS) entry which is preliminary data.</text>
</comment>
<proteinExistence type="predicted"/>
<name>A0A1T1HDC7_OCELI</name>
<feature type="transmembrane region" description="Helical" evidence="1">
    <location>
        <begin position="84"/>
        <end position="109"/>
    </location>
</feature>
<dbReference type="STRING" id="966.BTA35_0207640"/>
<dbReference type="RefSeq" id="WP_078319211.1">
    <property type="nucleotide sequence ID" value="NZ_FXTS01000002.1"/>
</dbReference>
<organism evidence="2 3">
    <name type="scientific">Oceanospirillum linum</name>
    <dbReference type="NCBI Taxonomy" id="966"/>
    <lineage>
        <taxon>Bacteria</taxon>
        <taxon>Pseudomonadati</taxon>
        <taxon>Pseudomonadota</taxon>
        <taxon>Gammaproteobacteria</taxon>
        <taxon>Oceanospirillales</taxon>
        <taxon>Oceanospirillaceae</taxon>
        <taxon>Oceanospirillum</taxon>
    </lineage>
</organism>
<protein>
    <submittedName>
        <fullName evidence="2">Uncharacterized protein</fullName>
    </submittedName>
</protein>